<evidence type="ECO:0000256" key="1">
    <source>
        <dbReference type="SAM" id="Phobius"/>
    </source>
</evidence>
<protein>
    <submittedName>
        <fullName evidence="2">Uncharacterized protein</fullName>
    </submittedName>
</protein>
<organism evidence="2 3">
    <name type="scientific">Hymenolepis diminuta</name>
    <name type="common">Rat tapeworm</name>
    <dbReference type="NCBI Taxonomy" id="6216"/>
    <lineage>
        <taxon>Eukaryota</taxon>
        <taxon>Metazoa</taxon>
        <taxon>Spiralia</taxon>
        <taxon>Lophotrochozoa</taxon>
        <taxon>Platyhelminthes</taxon>
        <taxon>Cestoda</taxon>
        <taxon>Eucestoda</taxon>
        <taxon>Cyclophyllidea</taxon>
        <taxon>Hymenolepididae</taxon>
        <taxon>Hymenolepis</taxon>
    </lineage>
</organism>
<feature type="transmembrane region" description="Helical" evidence="1">
    <location>
        <begin position="12"/>
        <end position="32"/>
    </location>
</feature>
<keyword evidence="1" id="KW-1133">Transmembrane helix</keyword>
<gene>
    <name evidence="2" type="ORF">WMSIL1_LOCUS1778</name>
</gene>
<keyword evidence="1" id="KW-0812">Transmembrane</keyword>
<evidence type="ECO:0000313" key="2">
    <source>
        <dbReference type="EMBL" id="VUZ40777.1"/>
    </source>
</evidence>
<dbReference type="Proteomes" id="UP000321570">
    <property type="component" value="Unassembled WGS sequence"/>
</dbReference>
<reference evidence="2 3" key="1">
    <citation type="submission" date="2019-07" db="EMBL/GenBank/DDBJ databases">
        <authorList>
            <person name="Jastrzebski P J."/>
            <person name="Paukszto L."/>
            <person name="Jastrzebski P J."/>
        </authorList>
    </citation>
    <scope>NUCLEOTIDE SEQUENCE [LARGE SCALE GENOMIC DNA]</scope>
    <source>
        <strain evidence="2 3">WMS-il1</strain>
    </source>
</reference>
<keyword evidence="3" id="KW-1185">Reference proteome</keyword>
<keyword evidence="1" id="KW-0472">Membrane</keyword>
<dbReference type="AlphaFoldDB" id="A0A564Y0J4"/>
<proteinExistence type="predicted"/>
<evidence type="ECO:0000313" key="3">
    <source>
        <dbReference type="Proteomes" id="UP000321570"/>
    </source>
</evidence>
<accession>A0A564Y0J4</accession>
<name>A0A564Y0J4_HYMDI</name>
<sequence>MLSIDKRLVLKIVVLTSIFWICVQFVLLQYLISPREKLSNLIGQSLFGN</sequence>
<dbReference type="EMBL" id="CABIJS010000044">
    <property type="protein sequence ID" value="VUZ40777.1"/>
    <property type="molecule type" value="Genomic_DNA"/>
</dbReference>